<evidence type="ECO:0000313" key="3">
    <source>
        <dbReference type="EMBL" id="VVM05142.1"/>
    </source>
</evidence>
<evidence type="ECO:0000313" key="4">
    <source>
        <dbReference type="Proteomes" id="UP000334923"/>
    </source>
</evidence>
<feature type="transmembrane region" description="Helical" evidence="2">
    <location>
        <begin position="100"/>
        <end position="122"/>
    </location>
</feature>
<keyword evidence="2" id="KW-0812">Transmembrane</keyword>
<evidence type="ECO:0008006" key="5">
    <source>
        <dbReference type="Google" id="ProtNLM"/>
    </source>
</evidence>
<dbReference type="Proteomes" id="UP000334923">
    <property type="component" value="Unassembled WGS sequence"/>
</dbReference>
<sequence length="636" mass="70228">MKFFTSLSDQARQELIAERKRKSAFWRVVHALGSLPLAVGLLLSLAAACAAATLIESRFDSAVAQHYVYRSPWFLGWLVLLCLNLFSVTLTRIPWKRRHLGFVVTHYGIILLLTGAMIGRLGGFEGFVHLRLGDPPEDRVTLNQTALFLEDPFRREIFRVAFPAELWRPSLDHPRTLAIPGTDLRLVIDDFSSDLILAEEVVSSSDPSAGGGATLLLQSRMAGQKTLLALLEKEPAHQTQDFFGLAKIHWLTEPPTSSPGRSLHEAEVIFARAPEQPITHAVEGVPSRYRFFLVPDDQSQQMLLVAISPSGEKNAWEVTKHLGKPLDLPGGAQALLTGYWPNFAMREGKPTSLSESPDNPAVLVQLSWTEGEGSSPGLSLWKSSEGDRIGYRAFNRRGQISAEGAANPGQMFSLGWADWEAAVLRYEPRASIQTTVRKREAGTAFTMAIGSGVRGRVEDPKNQLQSSPLWILSGLTQTFTMQGIPVRVAYGLESRPLPFRISLEKFVVPREEGSDAPVDFQATVRFTDPKTGVQRLETAHMNSPAIFPGSFWRSALGRNYKFSQASWNPRDLHETTLQVLYDPGWPFKWIGSILICGGILLMFLHRGDRQKAGPIPTVLPPEEVASEQGAGAAPAR</sequence>
<evidence type="ECO:0000256" key="1">
    <source>
        <dbReference type="SAM" id="MobiDB-lite"/>
    </source>
</evidence>
<gene>
    <name evidence="3" type="ORF">MAMT_00483</name>
</gene>
<dbReference type="InterPro" id="IPR023494">
    <property type="entry name" value="Cyt_c_bgen_Ccs1/CcsB/ResB"/>
</dbReference>
<dbReference type="AlphaFoldDB" id="A0A5E6M882"/>
<reference evidence="3 4" key="1">
    <citation type="submission" date="2019-09" db="EMBL/GenBank/DDBJ databases">
        <authorList>
            <person name="Cremers G."/>
        </authorList>
    </citation>
    <scope>NUCLEOTIDE SEQUENCE [LARGE SCALE GENOMIC DNA]</scope>
    <source>
        <strain evidence="3">4A</strain>
    </source>
</reference>
<keyword evidence="4" id="KW-1185">Reference proteome</keyword>
<keyword evidence="2" id="KW-0472">Membrane</keyword>
<dbReference type="PANTHER" id="PTHR31566">
    <property type="entry name" value="CYTOCHROME C BIOGENESIS PROTEIN CCS1, CHLOROPLASTIC"/>
    <property type="match status" value="1"/>
</dbReference>
<evidence type="ECO:0000256" key="2">
    <source>
        <dbReference type="SAM" id="Phobius"/>
    </source>
</evidence>
<dbReference type="RefSeq" id="WP_142659342.1">
    <property type="nucleotide sequence ID" value="NZ_CABFVA020000015.1"/>
</dbReference>
<proteinExistence type="predicted"/>
<keyword evidence="2" id="KW-1133">Transmembrane helix</keyword>
<name>A0A5E6M882_9BACT</name>
<feature type="transmembrane region" description="Helical" evidence="2">
    <location>
        <begin position="74"/>
        <end position="93"/>
    </location>
</feature>
<dbReference type="OrthoDB" id="175565at2"/>
<protein>
    <recommendedName>
        <fullName evidence="5">ResB-like domain-containing protein</fullName>
    </recommendedName>
</protein>
<organism evidence="3 4">
    <name type="scientific">Methylacidimicrobium tartarophylax</name>
    <dbReference type="NCBI Taxonomy" id="1041768"/>
    <lineage>
        <taxon>Bacteria</taxon>
        <taxon>Pseudomonadati</taxon>
        <taxon>Verrucomicrobiota</taxon>
        <taxon>Methylacidimicrobium</taxon>
    </lineage>
</organism>
<feature type="region of interest" description="Disordered" evidence="1">
    <location>
        <begin position="614"/>
        <end position="636"/>
    </location>
</feature>
<feature type="transmembrane region" description="Helical" evidence="2">
    <location>
        <begin position="28"/>
        <end position="54"/>
    </location>
</feature>
<dbReference type="EMBL" id="CABFVA020000015">
    <property type="protein sequence ID" value="VVM05142.1"/>
    <property type="molecule type" value="Genomic_DNA"/>
</dbReference>
<dbReference type="PANTHER" id="PTHR31566:SF0">
    <property type="entry name" value="CYTOCHROME C BIOGENESIS PROTEIN CCS1, CHLOROPLASTIC"/>
    <property type="match status" value="1"/>
</dbReference>
<accession>A0A5E6M882</accession>